<keyword evidence="3" id="KW-1185">Reference proteome</keyword>
<comment type="caution">
    <text evidence="2">The sequence shown here is derived from an EMBL/GenBank/DDBJ whole genome shotgun (WGS) entry which is preliminary data.</text>
</comment>
<dbReference type="SUPFAM" id="SSF54909">
    <property type="entry name" value="Dimeric alpha+beta barrel"/>
    <property type="match status" value="2"/>
</dbReference>
<dbReference type="PROSITE" id="PS51725">
    <property type="entry name" value="ABM"/>
    <property type="match status" value="1"/>
</dbReference>
<organism evidence="2 3">
    <name type="scientific">Microdochium trichocladiopsis</name>
    <dbReference type="NCBI Taxonomy" id="1682393"/>
    <lineage>
        <taxon>Eukaryota</taxon>
        <taxon>Fungi</taxon>
        <taxon>Dikarya</taxon>
        <taxon>Ascomycota</taxon>
        <taxon>Pezizomycotina</taxon>
        <taxon>Sordariomycetes</taxon>
        <taxon>Xylariomycetidae</taxon>
        <taxon>Xylariales</taxon>
        <taxon>Microdochiaceae</taxon>
        <taxon>Microdochium</taxon>
    </lineage>
</organism>
<dbReference type="OrthoDB" id="4520428at2759"/>
<dbReference type="PANTHER" id="PTHR40624">
    <property type="entry name" value="BIOSYNTHESIS MONOOXYGENASE, PUTATIVE (AFU_ORTHOLOGUE AFUA_1G12025)-RELATED"/>
    <property type="match status" value="1"/>
</dbReference>
<protein>
    <recommendedName>
        <fullName evidence="1">ABM domain-containing protein</fullName>
    </recommendedName>
</protein>
<evidence type="ECO:0000313" key="2">
    <source>
        <dbReference type="EMBL" id="KAH7029850.1"/>
    </source>
</evidence>
<evidence type="ECO:0000313" key="3">
    <source>
        <dbReference type="Proteomes" id="UP000756346"/>
    </source>
</evidence>
<name>A0A9P8Y6A0_9PEZI</name>
<accession>A0A9P8Y6A0</accession>
<dbReference type="AlphaFoldDB" id="A0A9P8Y6A0"/>
<gene>
    <name evidence="2" type="ORF">B0I36DRAFT_412202</name>
</gene>
<feature type="domain" description="ABM" evidence="1">
    <location>
        <begin position="4"/>
        <end position="96"/>
    </location>
</feature>
<reference evidence="2" key="1">
    <citation type="journal article" date="2021" name="Nat. Commun.">
        <title>Genetic determinants of endophytism in the Arabidopsis root mycobiome.</title>
        <authorList>
            <person name="Mesny F."/>
            <person name="Miyauchi S."/>
            <person name="Thiergart T."/>
            <person name="Pickel B."/>
            <person name="Atanasova L."/>
            <person name="Karlsson M."/>
            <person name="Huettel B."/>
            <person name="Barry K.W."/>
            <person name="Haridas S."/>
            <person name="Chen C."/>
            <person name="Bauer D."/>
            <person name="Andreopoulos W."/>
            <person name="Pangilinan J."/>
            <person name="LaButti K."/>
            <person name="Riley R."/>
            <person name="Lipzen A."/>
            <person name="Clum A."/>
            <person name="Drula E."/>
            <person name="Henrissat B."/>
            <person name="Kohler A."/>
            <person name="Grigoriev I.V."/>
            <person name="Martin F.M."/>
            <person name="Hacquard S."/>
        </authorList>
    </citation>
    <scope>NUCLEOTIDE SEQUENCE</scope>
    <source>
        <strain evidence="2">MPI-CAGE-CH-0230</strain>
    </source>
</reference>
<proteinExistence type="predicted"/>
<dbReference type="RefSeq" id="XP_046012138.1">
    <property type="nucleotide sequence ID" value="XM_046161958.1"/>
</dbReference>
<dbReference type="Proteomes" id="UP000756346">
    <property type="component" value="Unassembled WGS sequence"/>
</dbReference>
<evidence type="ECO:0000259" key="1">
    <source>
        <dbReference type="PROSITE" id="PS51725"/>
    </source>
</evidence>
<dbReference type="PANTHER" id="PTHR40624:SF1">
    <property type="entry name" value="BIOSYNTHESIS MONOOXYGENASE, PUTATIVE (AFU_ORTHOLOGUE AFUA_1G12025)-RELATED"/>
    <property type="match status" value="1"/>
</dbReference>
<sequence>MTRKLVVARMPMASTEAKETFIKFLSDASDYALENEPGIKKYAICLPRDEPDSNVVYAVEEYQDEATFDSHMATDGVKRMMSWISSGSRFDGTPEINQLAMIDGFHFSRPQVNSAKDPHVLFADLSYHPAGVVKALPYWQAVVDTGRNDEPGTWVYAVNKDPTNENRICVLETYETPEYLTEVHVPSHAIQESIKNTKDLRTGLKHTKLKLVKGFLHRD</sequence>
<dbReference type="Pfam" id="PF03992">
    <property type="entry name" value="ABM"/>
    <property type="match status" value="1"/>
</dbReference>
<dbReference type="InterPro" id="IPR007138">
    <property type="entry name" value="ABM_dom"/>
</dbReference>
<dbReference type="GeneID" id="70191504"/>
<dbReference type="Gene3D" id="3.30.70.100">
    <property type="match status" value="1"/>
</dbReference>
<dbReference type="EMBL" id="JAGTJQ010000006">
    <property type="protein sequence ID" value="KAH7029850.1"/>
    <property type="molecule type" value="Genomic_DNA"/>
</dbReference>
<dbReference type="InterPro" id="IPR011008">
    <property type="entry name" value="Dimeric_a/b-barrel"/>
</dbReference>